<reference evidence="2" key="1">
    <citation type="submission" date="2014-09" db="EMBL/GenBank/DDBJ databases">
        <title>Vibrio variabilis JCM 19239. (C206) whole genome shotgun sequence.</title>
        <authorList>
            <person name="Sawabe T."/>
            <person name="Meirelles P."/>
            <person name="Nakanishi M."/>
            <person name="Sayaka M."/>
            <person name="Hattori M."/>
            <person name="Ohkuma M."/>
        </authorList>
    </citation>
    <scope>NUCLEOTIDE SEQUENCE [LARGE SCALE GENOMIC DNA]</scope>
    <source>
        <strain evidence="2">JCM 19239</strain>
    </source>
</reference>
<organism evidence="1 2">
    <name type="scientific">Vibrio variabilis</name>
    <dbReference type="NCBI Taxonomy" id="990271"/>
    <lineage>
        <taxon>Bacteria</taxon>
        <taxon>Pseudomonadati</taxon>
        <taxon>Pseudomonadota</taxon>
        <taxon>Gammaproteobacteria</taxon>
        <taxon>Vibrionales</taxon>
        <taxon>Vibrionaceae</taxon>
        <taxon>Vibrio</taxon>
    </lineage>
</organism>
<keyword evidence="2" id="KW-1185">Reference proteome</keyword>
<evidence type="ECO:0000313" key="1">
    <source>
        <dbReference type="EMBL" id="GAL27730.1"/>
    </source>
</evidence>
<protein>
    <submittedName>
        <fullName evidence="1">Uncharacterized protein</fullName>
    </submittedName>
</protein>
<comment type="caution">
    <text evidence="1">The sequence shown here is derived from an EMBL/GenBank/DDBJ whole genome shotgun (WGS) entry which is preliminary data.</text>
</comment>
<name>A0ABQ0JG43_9VIBR</name>
<dbReference type="Proteomes" id="UP000029223">
    <property type="component" value="Unassembled WGS sequence"/>
</dbReference>
<dbReference type="EMBL" id="BBMS01000033">
    <property type="protein sequence ID" value="GAL27730.1"/>
    <property type="molecule type" value="Genomic_DNA"/>
</dbReference>
<sequence>MAYDFSGSTTGSVQIPANATEVYVVSTEGRECFQHHPHLMT</sequence>
<accession>A0ABQ0JG43</accession>
<evidence type="ECO:0000313" key="2">
    <source>
        <dbReference type="Proteomes" id="UP000029223"/>
    </source>
</evidence>
<proteinExistence type="predicted"/>
<gene>
    <name evidence="1" type="ORF">JCM19239_1451</name>
</gene>
<reference evidence="2" key="2">
    <citation type="submission" date="2014-09" db="EMBL/GenBank/DDBJ databases">
        <authorList>
            <consortium name="NBRP consortium"/>
            <person name="Sawabe T."/>
            <person name="Meirelles P."/>
            <person name="Nakanishi M."/>
            <person name="Sayaka M."/>
            <person name="Hattori M."/>
            <person name="Ohkuma M."/>
        </authorList>
    </citation>
    <scope>NUCLEOTIDE SEQUENCE [LARGE SCALE GENOMIC DNA]</scope>
    <source>
        <strain evidence="2">JCM 19239</strain>
    </source>
</reference>